<dbReference type="Pfam" id="PF25213">
    <property type="entry name" value="HVO_A0261_N"/>
    <property type="match status" value="1"/>
</dbReference>
<dbReference type="EMBL" id="JAOPKA010000011">
    <property type="protein sequence ID" value="MCU4742887.1"/>
    <property type="molecule type" value="Genomic_DNA"/>
</dbReference>
<sequence>MDPALEEIEFLALSANRVAVLDALREGTHSRRDLEEITGASQPTLGRILRDFDERNWITRSDEGYEATATGQLVATGMTDLTEIVTTELKLRDVVRWLPTDELDVDLLALRDATITVPTQTRPSAPVRRTTDLLRTADEVRIVSYAFNERSLEIVHRRTLEDGRAFEGVFSAAAIEALADDDLLRGRLRELVDSERAEIRVHDGPDPIPLAVTITEDVAQLLLRDDDGVLQAALDAEDPRVLSWAREVHERYWADGRPLEASDLE</sequence>
<feature type="domain" description="HVO-A0261-like N-terminal" evidence="2">
    <location>
        <begin position="6"/>
        <end position="88"/>
    </location>
</feature>
<dbReference type="InterPro" id="IPR036390">
    <property type="entry name" value="WH_DNA-bd_sf"/>
</dbReference>
<gene>
    <name evidence="4" type="ORF">OB955_18855</name>
    <name evidence="3" type="ORF">OB960_15980</name>
</gene>
<evidence type="ECO:0000313" key="6">
    <source>
        <dbReference type="Proteomes" id="UP001321018"/>
    </source>
</evidence>
<evidence type="ECO:0000259" key="1">
    <source>
        <dbReference type="Pfam" id="PF08350"/>
    </source>
</evidence>
<reference evidence="3 5" key="1">
    <citation type="submission" date="2022-09" db="EMBL/GenBank/DDBJ databases">
        <title>Enrichment on poylsaccharides allowed isolation of novel metabolic and taxonomic groups of Haloarchaea.</title>
        <authorList>
            <person name="Sorokin D.Y."/>
            <person name="Elcheninov A.G."/>
            <person name="Khizhniak T.V."/>
            <person name="Kolganova T.V."/>
            <person name="Kublanov I.V."/>
        </authorList>
    </citation>
    <scope>NUCLEOTIDE SEQUENCE</scope>
    <source>
        <strain evidence="4 5">AArc-m2/3/4</strain>
        <strain evidence="3">AArc-xg1-1</strain>
    </source>
</reference>
<dbReference type="EMBL" id="JAOPKB010000013">
    <property type="protein sequence ID" value="MCU4974783.1"/>
    <property type="molecule type" value="Genomic_DNA"/>
</dbReference>
<keyword evidence="5" id="KW-1185">Reference proteome</keyword>
<dbReference type="InterPro" id="IPR036388">
    <property type="entry name" value="WH-like_DNA-bd_sf"/>
</dbReference>
<dbReference type="SUPFAM" id="SSF46785">
    <property type="entry name" value="Winged helix' DNA-binding domain"/>
    <property type="match status" value="1"/>
</dbReference>
<dbReference type="AlphaFoldDB" id="A0AAP2Z087"/>
<comment type="caution">
    <text evidence="3">The sequence shown here is derived from an EMBL/GenBank/DDBJ whole genome shotgun (WGS) entry which is preliminary data.</text>
</comment>
<dbReference type="Gene3D" id="1.10.10.10">
    <property type="entry name" value="Winged helix-like DNA-binding domain superfamily/Winged helix DNA-binding domain"/>
    <property type="match status" value="1"/>
</dbReference>
<evidence type="ECO:0000259" key="2">
    <source>
        <dbReference type="Pfam" id="PF25213"/>
    </source>
</evidence>
<evidence type="ECO:0000313" key="4">
    <source>
        <dbReference type="EMBL" id="MCU4974783.1"/>
    </source>
</evidence>
<dbReference type="Proteomes" id="UP001320972">
    <property type="component" value="Unassembled WGS sequence"/>
</dbReference>
<proteinExistence type="predicted"/>
<organism evidence="3 6">
    <name type="scientific">Natronoglomus mannanivorans</name>
    <dbReference type="NCBI Taxonomy" id="2979990"/>
    <lineage>
        <taxon>Archaea</taxon>
        <taxon>Methanobacteriati</taxon>
        <taxon>Methanobacteriota</taxon>
        <taxon>Stenosarchaea group</taxon>
        <taxon>Halobacteria</taxon>
        <taxon>Halobacteriales</taxon>
        <taxon>Natrialbaceae</taxon>
        <taxon>Natronoglomus</taxon>
    </lineage>
</organism>
<accession>A0AAP2Z087</accession>
<dbReference type="InterPro" id="IPR057527">
    <property type="entry name" value="HVO_A0261-like_N"/>
</dbReference>
<dbReference type="Proteomes" id="UP001321018">
    <property type="component" value="Unassembled WGS sequence"/>
</dbReference>
<name>A0AAP2Z087_9EURY</name>
<evidence type="ECO:0000313" key="5">
    <source>
        <dbReference type="Proteomes" id="UP001320972"/>
    </source>
</evidence>
<dbReference type="Pfam" id="PF08350">
    <property type="entry name" value="FilR1_middle"/>
    <property type="match status" value="1"/>
</dbReference>
<dbReference type="RefSeq" id="WP_338004697.1">
    <property type="nucleotide sequence ID" value="NZ_JAOPKA010000011.1"/>
</dbReference>
<evidence type="ECO:0000313" key="3">
    <source>
        <dbReference type="EMBL" id="MCU4742887.1"/>
    </source>
</evidence>
<feature type="domain" description="Methanogenesis regulatory protein FilR1 middle" evidence="1">
    <location>
        <begin position="123"/>
        <end position="255"/>
    </location>
</feature>
<protein>
    <submittedName>
        <fullName evidence="3">DUF1724 domain-containing protein</fullName>
    </submittedName>
</protein>
<dbReference type="InterPro" id="IPR013561">
    <property type="entry name" value="FilR1_middle_dom"/>
</dbReference>